<accession>Q4SEV8</accession>
<evidence type="ECO:0000256" key="1">
    <source>
        <dbReference type="SAM" id="SignalP"/>
    </source>
</evidence>
<reference evidence="2" key="1">
    <citation type="journal article" date="2004" name="Nature">
        <title>Genome duplication in the teleost fish Tetraodon nigroviridis reveals the early vertebrate proto-karyotype.</title>
        <authorList>
            <person name="Jaillon O."/>
            <person name="Aury J.-M."/>
            <person name="Brunet F."/>
            <person name="Petit J.-L."/>
            <person name="Stange-Thomann N."/>
            <person name="Mauceli E."/>
            <person name="Bouneau L."/>
            <person name="Fischer C."/>
            <person name="Ozouf-Costaz C."/>
            <person name="Bernot A."/>
            <person name="Nicaud S."/>
            <person name="Jaffe D."/>
            <person name="Fisher S."/>
            <person name="Lutfalla G."/>
            <person name="Dossat C."/>
            <person name="Segurens B."/>
            <person name="Dasilva C."/>
            <person name="Salanoubat M."/>
            <person name="Levy M."/>
            <person name="Boudet N."/>
            <person name="Castellano S."/>
            <person name="Anthouard V."/>
            <person name="Jubin C."/>
            <person name="Castelli V."/>
            <person name="Katinka M."/>
            <person name="Vacherie B."/>
            <person name="Biemont C."/>
            <person name="Skalli Z."/>
            <person name="Cattolico L."/>
            <person name="Poulain J."/>
            <person name="De Berardinis V."/>
            <person name="Cruaud C."/>
            <person name="Duprat S."/>
            <person name="Brottier P."/>
            <person name="Coutanceau J.-P."/>
            <person name="Gouzy J."/>
            <person name="Parra G."/>
            <person name="Lardier G."/>
            <person name="Chapple C."/>
            <person name="McKernan K.J."/>
            <person name="McEwan P."/>
            <person name="Bosak S."/>
            <person name="Kellis M."/>
            <person name="Volff J.-N."/>
            <person name="Guigo R."/>
            <person name="Zody M.C."/>
            <person name="Mesirov J."/>
            <person name="Lindblad-Toh K."/>
            <person name="Birren B."/>
            <person name="Nusbaum C."/>
            <person name="Kahn D."/>
            <person name="Robinson-Rechavi M."/>
            <person name="Laudet V."/>
            <person name="Schachter V."/>
            <person name="Quetier F."/>
            <person name="Saurin W."/>
            <person name="Scarpelli C."/>
            <person name="Wincker P."/>
            <person name="Lander E.S."/>
            <person name="Weissenbach J."/>
            <person name="Roest Crollius H."/>
        </authorList>
    </citation>
    <scope>NUCLEOTIDE SEQUENCE [LARGE SCALE GENOMIC DNA]</scope>
</reference>
<feature type="chain" id="PRO_5004243608" evidence="1">
    <location>
        <begin position="18"/>
        <end position="45"/>
    </location>
</feature>
<dbReference type="HOGENOM" id="CLU_319805_0_0_1"/>
<keyword evidence="1" id="KW-0732">Signal</keyword>
<feature type="signal peptide" evidence="1">
    <location>
        <begin position="1"/>
        <end position="17"/>
    </location>
</feature>
<dbReference type="EMBL" id="CAAE01014611">
    <property type="protein sequence ID" value="CAG00824.1"/>
    <property type="molecule type" value="Genomic_DNA"/>
</dbReference>
<organism evidence="2">
    <name type="scientific">Tetraodon nigroviridis</name>
    <name type="common">Spotted green pufferfish</name>
    <name type="synonym">Chelonodon nigroviridis</name>
    <dbReference type="NCBI Taxonomy" id="99883"/>
    <lineage>
        <taxon>Eukaryota</taxon>
        <taxon>Metazoa</taxon>
        <taxon>Chordata</taxon>
        <taxon>Craniata</taxon>
        <taxon>Vertebrata</taxon>
        <taxon>Euteleostomi</taxon>
        <taxon>Actinopterygii</taxon>
        <taxon>Neopterygii</taxon>
        <taxon>Teleostei</taxon>
        <taxon>Neoteleostei</taxon>
        <taxon>Acanthomorphata</taxon>
        <taxon>Eupercaria</taxon>
        <taxon>Tetraodontiformes</taxon>
        <taxon>Tetradontoidea</taxon>
        <taxon>Tetraodontidae</taxon>
        <taxon>Tetraodon</taxon>
    </lineage>
</organism>
<sequence length="45" mass="4759">MAALLLPLLALWTFGHAGSAFSPRPAYSLYASGHAHGARAASRHR</sequence>
<name>Q4SEV8_TETNG</name>
<gene>
    <name evidence="2" type="ORF">GSTENG00019366001</name>
</gene>
<protein>
    <submittedName>
        <fullName evidence="2">(spotted green pufferfish) hypothetical protein</fullName>
    </submittedName>
</protein>
<evidence type="ECO:0000313" key="2">
    <source>
        <dbReference type="EMBL" id="CAG00824.1"/>
    </source>
</evidence>
<proteinExistence type="predicted"/>
<dbReference type="AlphaFoldDB" id="Q4SEV8"/>
<reference evidence="2" key="2">
    <citation type="submission" date="2004-02" db="EMBL/GenBank/DDBJ databases">
        <authorList>
            <consortium name="Genoscope"/>
            <consortium name="Whitehead Institute Centre for Genome Research"/>
        </authorList>
    </citation>
    <scope>NUCLEOTIDE SEQUENCE</scope>
</reference>
<comment type="caution">
    <text evidence="2">The sequence shown here is derived from an EMBL/GenBank/DDBJ whole genome shotgun (WGS) entry which is preliminary data.</text>
</comment>
<dbReference type="KEGG" id="tng:GSTEN00019366G001"/>